<gene>
    <name evidence="2" type="ORF">C7B82_10080</name>
</gene>
<comment type="caution">
    <text evidence="2">The sequence shown here is derived from an EMBL/GenBank/DDBJ whole genome shotgun (WGS) entry which is preliminary data.</text>
</comment>
<dbReference type="EMBL" id="PVWK01000057">
    <property type="protein sequence ID" value="PSB29891.1"/>
    <property type="molecule type" value="Genomic_DNA"/>
</dbReference>
<sequence>MKPTKSNKATKPKGYGGAASARRGRLPGYAPAYTPEQTARYKSQALRYSKAVELSAAGPDHVVWNGQILTGDDAANLRDAGGRAFKPSDRVQFFYESGRSKLDHWAVTAGGGGLEDVEAFADEITKTGQPPTCPEPTVVWSWDNPAFDWSAEGIHACIPAPPADGALTYTLPPGFAGNYNPVPSGQTRVLTITGTQVTTTDVFVPPPGGSGIPGHFVGSPYVVSFTRSFTAADTLTTPYTPGSGSTGSTVSTSGIVTLFLNGSVVSGFPANGFFTVRGLYDSSYFDESYVWNVVITGDGPLLAPPPYTPPPPPLPTFQPGTDPPFPPGAATAGGVFTSNTFAAAAALDVKVTLDYTTVPDVGAITGAIAVELWSDAGVLLDALAETPTNGGKGSLEASFSLEAGQDYYFKVVIPETVYCDVAKVAIGGSGFKCDCPDYTKTQKQLLNSRYNSEQVERDWTSSTAGCDVEQGCKHVMGTKLFLGVAVDVPTDIPL</sequence>
<evidence type="ECO:0000256" key="1">
    <source>
        <dbReference type="SAM" id="MobiDB-lite"/>
    </source>
</evidence>
<reference evidence="3" key="1">
    <citation type="submission" date="2018-02" db="EMBL/GenBank/DDBJ databases">
        <authorList>
            <person name="Moore K."/>
            <person name="Momper L."/>
        </authorList>
    </citation>
    <scope>NUCLEOTIDE SEQUENCE [LARGE SCALE GENOMIC DNA]</scope>
    <source>
        <strain evidence="3">ULC18</strain>
    </source>
</reference>
<reference evidence="2 3" key="2">
    <citation type="submission" date="2018-03" db="EMBL/GenBank/DDBJ databases">
        <title>The ancient ancestry and fast evolution of plastids.</title>
        <authorList>
            <person name="Moore K.R."/>
            <person name="Magnabosco C."/>
            <person name="Momper L."/>
            <person name="Gold D.A."/>
            <person name="Bosak T."/>
            <person name="Fournier G.P."/>
        </authorList>
    </citation>
    <scope>NUCLEOTIDE SEQUENCE [LARGE SCALE GENOMIC DNA]</scope>
    <source>
        <strain evidence="2 3">ULC18</strain>
    </source>
</reference>
<accession>A0A2T1EB11</accession>
<protein>
    <submittedName>
        <fullName evidence="2">Uncharacterized protein</fullName>
    </submittedName>
</protein>
<dbReference type="Proteomes" id="UP000239576">
    <property type="component" value="Unassembled WGS sequence"/>
</dbReference>
<dbReference type="RefSeq" id="WP_106256172.1">
    <property type="nucleotide sequence ID" value="NZ_CAWNSW010000007.1"/>
</dbReference>
<evidence type="ECO:0000313" key="2">
    <source>
        <dbReference type="EMBL" id="PSB29891.1"/>
    </source>
</evidence>
<organism evidence="2 3">
    <name type="scientific">Stenomitos frigidus ULC18</name>
    <dbReference type="NCBI Taxonomy" id="2107698"/>
    <lineage>
        <taxon>Bacteria</taxon>
        <taxon>Bacillati</taxon>
        <taxon>Cyanobacteriota</taxon>
        <taxon>Cyanophyceae</taxon>
        <taxon>Leptolyngbyales</taxon>
        <taxon>Leptolyngbyaceae</taxon>
        <taxon>Stenomitos</taxon>
    </lineage>
</organism>
<feature type="region of interest" description="Disordered" evidence="1">
    <location>
        <begin position="1"/>
        <end position="35"/>
    </location>
</feature>
<keyword evidence="3" id="KW-1185">Reference proteome</keyword>
<dbReference type="AlphaFoldDB" id="A0A2T1EB11"/>
<name>A0A2T1EB11_9CYAN</name>
<proteinExistence type="predicted"/>
<evidence type="ECO:0000313" key="3">
    <source>
        <dbReference type="Proteomes" id="UP000239576"/>
    </source>
</evidence>